<evidence type="ECO:0000256" key="1">
    <source>
        <dbReference type="SAM" id="MobiDB-lite"/>
    </source>
</evidence>
<evidence type="ECO:0008006" key="3">
    <source>
        <dbReference type="Google" id="ProtNLM"/>
    </source>
</evidence>
<name>A0A6J7X5Z8_9CAUD</name>
<feature type="compositionally biased region" description="Low complexity" evidence="1">
    <location>
        <begin position="528"/>
        <end position="558"/>
    </location>
</feature>
<reference evidence="2" key="1">
    <citation type="submission" date="2020-05" db="EMBL/GenBank/DDBJ databases">
        <authorList>
            <person name="Chiriac C."/>
            <person name="Salcher M."/>
            <person name="Ghai R."/>
            <person name="Kavagutti S V."/>
        </authorList>
    </citation>
    <scope>NUCLEOTIDE SEQUENCE</scope>
</reference>
<gene>
    <name evidence="2" type="ORF">UFOVP390_10</name>
</gene>
<proteinExistence type="predicted"/>
<sequence length="570" mass="63919">MPSYKLLPQTVAAIASRSKEYWDKQRPELFRLKQCYETRMWDDRMGYDDRNFTSMQGINVEVPVGYETVETLMASLFTRQPGVVIRPGIQGSGSPEKAEALINNWTMRNRRVIEDAARLALIYPMSFVKLAPQEHIDPIRRVTAVAVPPWEVIIDRDAYRWDEQRFCGHVYYLPLPEAKAKFGNKRFEAGERPEYWDKSGLNSEMGYMSGPTKLGVGTPAMDEGEEGYFHFIKVVELYDFVNDKLLFWSPNYKSGDEFLDVGPIPFRKFDGSPDNNVIPMYFNHVPDKPLDGYSTLRRTYDQAFEMNIIRSFQANAVRKASRQWLVKKGAMDEEQMAQLISGVDGAYVEVDTDSLDGVMRAVPHTSTPPEVQAYYEAVRSDKDRGSIMAPFTRGEATRSSATEIAALVAYTSSETGRMARERDEMIELMSRGILNMYRVYLGEEPVTLLVKGKYMRVSGADLYDDFNIYSQDNASTPVSDAIRKSELLGASNLLMAMGVPQQEMLKELVRTLNLPESFLQPAQPPPQQMMGPPQEGNLPSAGPAASAALKGSGAGSPSNLASAILDAGRK</sequence>
<organism evidence="2">
    <name type="scientific">uncultured Caudovirales phage</name>
    <dbReference type="NCBI Taxonomy" id="2100421"/>
    <lineage>
        <taxon>Viruses</taxon>
        <taxon>Duplodnaviria</taxon>
        <taxon>Heunggongvirae</taxon>
        <taxon>Uroviricota</taxon>
        <taxon>Caudoviricetes</taxon>
        <taxon>Peduoviridae</taxon>
        <taxon>Maltschvirus</taxon>
        <taxon>Maltschvirus maltsch</taxon>
    </lineage>
</organism>
<protein>
    <recommendedName>
        <fullName evidence="3">Portal protein</fullName>
    </recommendedName>
</protein>
<evidence type="ECO:0000313" key="2">
    <source>
        <dbReference type="EMBL" id="CAB5223781.1"/>
    </source>
</evidence>
<accession>A0A6J7X5Z8</accession>
<dbReference type="EMBL" id="LR798323">
    <property type="protein sequence ID" value="CAB5223781.1"/>
    <property type="molecule type" value="Genomic_DNA"/>
</dbReference>
<feature type="region of interest" description="Disordered" evidence="1">
    <location>
        <begin position="519"/>
        <end position="570"/>
    </location>
</feature>